<feature type="compositionally biased region" description="Polar residues" evidence="1">
    <location>
        <begin position="505"/>
        <end position="514"/>
    </location>
</feature>
<feature type="region of interest" description="Disordered" evidence="1">
    <location>
        <begin position="1252"/>
        <end position="1277"/>
    </location>
</feature>
<feature type="region of interest" description="Disordered" evidence="1">
    <location>
        <begin position="253"/>
        <end position="283"/>
    </location>
</feature>
<dbReference type="Gene3D" id="1.10.8.270">
    <property type="entry name" value="putative rabgap domain of human tbc1 domain family member 14 like domains"/>
    <property type="match status" value="1"/>
</dbReference>
<feature type="region of interest" description="Disordered" evidence="1">
    <location>
        <begin position="1"/>
        <end position="45"/>
    </location>
</feature>
<feature type="compositionally biased region" description="Low complexity" evidence="1">
    <location>
        <begin position="515"/>
        <end position="528"/>
    </location>
</feature>
<dbReference type="Pfam" id="PF00566">
    <property type="entry name" value="RabGAP-TBC"/>
    <property type="match status" value="1"/>
</dbReference>
<comment type="caution">
    <text evidence="3">The sequence shown here is derived from an EMBL/GenBank/DDBJ whole genome shotgun (WGS) entry which is preliminary data.</text>
</comment>
<feature type="region of interest" description="Disordered" evidence="1">
    <location>
        <begin position="656"/>
        <end position="729"/>
    </location>
</feature>
<dbReference type="FunFam" id="1.10.8.270:FF:000016">
    <property type="entry name" value="TBC1 domain family member 2A"/>
    <property type="match status" value="1"/>
</dbReference>
<feature type="region of interest" description="Disordered" evidence="1">
    <location>
        <begin position="536"/>
        <end position="555"/>
    </location>
</feature>
<dbReference type="GO" id="GO:0031267">
    <property type="term" value="F:small GTPase binding"/>
    <property type="evidence" value="ECO:0007669"/>
    <property type="project" value="TreeGrafter"/>
</dbReference>
<feature type="compositionally biased region" description="Basic residues" evidence="1">
    <location>
        <begin position="270"/>
        <end position="280"/>
    </location>
</feature>
<dbReference type="InterPro" id="IPR050302">
    <property type="entry name" value="Rab_GAP_TBC_domain"/>
</dbReference>
<dbReference type="SMART" id="SM00164">
    <property type="entry name" value="TBC"/>
    <property type="match status" value="1"/>
</dbReference>
<dbReference type="PANTHER" id="PTHR47219:SF9">
    <property type="entry name" value="GTPASE ACTIVATING PROTEIN AND CENTROSOME-ASSOCIATED, ISOFORM B"/>
    <property type="match status" value="1"/>
</dbReference>
<feature type="compositionally biased region" description="Low complexity" evidence="1">
    <location>
        <begin position="253"/>
        <end position="269"/>
    </location>
</feature>
<feature type="compositionally biased region" description="Low complexity" evidence="1">
    <location>
        <begin position="201"/>
        <end position="212"/>
    </location>
</feature>
<feature type="compositionally biased region" description="Polar residues" evidence="1">
    <location>
        <begin position="1"/>
        <end position="17"/>
    </location>
</feature>
<feature type="region of interest" description="Disordered" evidence="1">
    <location>
        <begin position="1198"/>
        <end position="1239"/>
    </location>
</feature>
<accession>A0A9P7Y1B9</accession>
<proteinExistence type="predicted"/>
<feature type="domain" description="Rab-GAP TBC" evidence="2">
    <location>
        <begin position="926"/>
        <end position="1113"/>
    </location>
</feature>
<dbReference type="EMBL" id="JAHRHY010000003">
    <property type="protein sequence ID" value="KAG9070937.1"/>
    <property type="molecule type" value="Genomic_DNA"/>
</dbReference>
<gene>
    <name evidence="3" type="ORF">KI688_008480</name>
</gene>
<feature type="compositionally biased region" description="Low complexity" evidence="1">
    <location>
        <begin position="338"/>
        <end position="356"/>
    </location>
</feature>
<dbReference type="FunFam" id="1.10.472.80:FF:000008">
    <property type="entry name" value="TBC1 domain family member 10A"/>
    <property type="match status" value="1"/>
</dbReference>
<feature type="region of interest" description="Disordered" evidence="1">
    <location>
        <begin position="299"/>
        <end position="409"/>
    </location>
</feature>
<feature type="compositionally biased region" description="Polar residues" evidence="1">
    <location>
        <begin position="299"/>
        <end position="317"/>
    </location>
</feature>
<dbReference type="SUPFAM" id="SSF47923">
    <property type="entry name" value="Ypt/Rab-GAP domain of gyp1p"/>
    <property type="match status" value="2"/>
</dbReference>
<dbReference type="Proteomes" id="UP000707451">
    <property type="component" value="Unassembled WGS sequence"/>
</dbReference>
<feature type="region of interest" description="Disordered" evidence="1">
    <location>
        <begin position="193"/>
        <end position="212"/>
    </location>
</feature>
<feature type="compositionally biased region" description="Low complexity" evidence="1">
    <location>
        <begin position="373"/>
        <end position="382"/>
    </location>
</feature>
<dbReference type="OrthoDB" id="159449at2759"/>
<sequence length="1468" mass="160784">MKTRSRTPSPSSYNNTRNDNEGTLDIDHNNNYTTTSRHHSHTSTPLPSMTAFLSPLKSGTGGAAPAPETIIAGDNVQPFREEEEQEMQAGISTGDDLRLAIGPLDDVAQEKSESLSPLSEATAIPLYQETYYTVVSQRDDGHLPIQWDQELQQRNEESTTDTEEYPLAAIKEPVPTSFYPKGYRRQKTASLTGILSPPTQSTASSMANLSNSSSASMTTNLLAIKSHVFVQQDHQQPRLMPMVVAPIYQLSTPMSSTNSLSSPSRSASPAHHHYHYHHQQHPLAMSSTPLTAQLVTTLEATPTDNSTSLRLTIPATSTKDELRPGQGGASVKFSIDNSRSGKGHSSNSSTCSWTSSLAPPSVDEMDPGKDPHSTSPSTAAAVPPAPPTSQRSHHYPTHHHDHSRSSVLGDLKNKTQNVLRKAGFSIAPDAGLFADRGSTKPADLKVIRLFPASASFLSRANGDRHGHITDSKDSSSASTGGGAGTAKNTGFFGRPRSRSVRETSRPSLELSSVLSQPQQQKTSQTTATAVLTTSPTLIDYSPSSPPRPASTFSSSSMSVFKFERWPQWGGGHQRSSSGPARPSDWSIRPKRRMTVGLEHAHIVPKGSDRILDQHTSSSSVGGDHQHVRTASGPLPPLPPLPSNLAPVTIADERVTAEERKKKKSHQRRVSDATTLTMASTRSAGASPQRFQLQGLQQQLNQPPPPPGTGMTLQQQTIPEKQPTPPSKSMMGNWFGMVSKRRSFPSVEEEDPKRRFVYGGQPYHGFEVSGVGSQRNSLIILDDGDEDLDDLDEDSDLEEDEHATGVTGEEGGRATPVGRVRKERRRQVLVNDYGFICAPDENGGCDGQQGNHNHLPGELPNGSMVSELAARLSEPGSFLAEHERKRNLKKQHEFNRVSEAKWIHAMNQLQPDQVKKLTKFKKLARGGVPSSVRGRVWQFLANVDQYREPGLFQDLLSRGHLPIHDVIARDVHRCYPDHVHFRDGMGGTGQEDLHSILKAYAHYKPSVGYCQGMGRLVGMMLMQMPVEEAFWLLVATLEDGYLNDYFTPTLRQLRIDALVFERLLKAQDPRLAQHLETNDVSPIMYITPWFLTLFTLSLPWASVLRVWDVFYFDGVKTLFRIGLGILQICRSTLLESCPSSAECMDFLLHVPLERLGPEVLLDRTAFRIRLRRDSLEKMSAVTAGEMDLKEAGARKSAVTSAASGAGTRTGSFSEKQQLQQQEEAEDKKKNKRSMIASLRGVKTATTSSIITTTTTTTAASSPPTSATSVRTTKTHATTSSRTDNVVVVVEPATTSTTTTTSPTSTTITAITTESTAASSDMNQEASSPVEPDHDNITNTINNSNIDSIHDEDDTHNGYISNTNKNGHNNGNDVTLEENQAELEKRHDQRRIYDVFLVAAKLSVQSTKYTYTFSLVTLPLPSLASSSSPSSITFLGLDHRTFTPYPPNHIIIVCQQQQHQQQWVLTPGSV</sequence>
<feature type="region of interest" description="Disordered" evidence="1">
    <location>
        <begin position="784"/>
        <end position="817"/>
    </location>
</feature>
<dbReference type="Gene3D" id="1.10.10.750">
    <property type="entry name" value="Ypt/Rab-GAP domain of gyp1p, domain 1"/>
    <property type="match status" value="1"/>
</dbReference>
<name>A0A9P7Y1B9_9FUNG</name>
<evidence type="ECO:0000313" key="3">
    <source>
        <dbReference type="EMBL" id="KAG9070937.1"/>
    </source>
</evidence>
<organism evidence="3 4">
    <name type="scientific">Linnemannia hyalina</name>
    <dbReference type="NCBI Taxonomy" id="64524"/>
    <lineage>
        <taxon>Eukaryota</taxon>
        <taxon>Fungi</taxon>
        <taxon>Fungi incertae sedis</taxon>
        <taxon>Mucoromycota</taxon>
        <taxon>Mortierellomycotina</taxon>
        <taxon>Mortierellomycetes</taxon>
        <taxon>Mortierellales</taxon>
        <taxon>Mortierellaceae</taxon>
        <taxon>Linnemannia</taxon>
    </lineage>
</organism>
<evidence type="ECO:0000259" key="2">
    <source>
        <dbReference type="PROSITE" id="PS50086"/>
    </source>
</evidence>
<dbReference type="Gene3D" id="1.10.472.80">
    <property type="entry name" value="Ypt/Rab-GAP domain of gyp1p, domain 3"/>
    <property type="match status" value="1"/>
</dbReference>
<feature type="region of interest" description="Disordered" evidence="1">
    <location>
        <begin position="568"/>
        <end position="588"/>
    </location>
</feature>
<dbReference type="GO" id="GO:0005096">
    <property type="term" value="F:GTPase activator activity"/>
    <property type="evidence" value="ECO:0007669"/>
    <property type="project" value="TreeGrafter"/>
</dbReference>
<feature type="compositionally biased region" description="Acidic residues" evidence="1">
    <location>
        <begin position="784"/>
        <end position="800"/>
    </location>
</feature>
<dbReference type="InterPro" id="IPR035969">
    <property type="entry name" value="Rab-GAP_TBC_sf"/>
</dbReference>
<feature type="region of interest" description="Disordered" evidence="1">
    <location>
        <begin position="607"/>
        <end position="644"/>
    </location>
</feature>
<feature type="region of interest" description="Disordered" evidence="1">
    <location>
        <begin position="459"/>
        <end position="528"/>
    </location>
</feature>
<feature type="region of interest" description="Disordered" evidence="1">
    <location>
        <begin position="1314"/>
        <end position="1334"/>
    </location>
</feature>
<feature type="compositionally biased region" description="Basic residues" evidence="1">
    <location>
        <begin position="391"/>
        <end position="402"/>
    </location>
</feature>
<dbReference type="InterPro" id="IPR000195">
    <property type="entry name" value="Rab-GAP-TBC_dom"/>
</dbReference>
<feature type="compositionally biased region" description="Polar residues" evidence="1">
    <location>
        <begin position="671"/>
        <end position="685"/>
    </location>
</feature>
<feature type="compositionally biased region" description="Low complexity" evidence="1">
    <location>
        <begin position="687"/>
        <end position="700"/>
    </location>
</feature>
<reference evidence="3" key="1">
    <citation type="submission" date="2021-06" db="EMBL/GenBank/DDBJ databases">
        <title>Genome Sequence of Mortierella hyaline Strain SCG-10, a Cold-Adapted, Nitrate-Reducing Fungus Isolated from Soil in Minnesota, USA.</title>
        <authorList>
            <person name="Aldossari N."/>
        </authorList>
    </citation>
    <scope>NUCLEOTIDE SEQUENCE</scope>
    <source>
        <strain evidence="3">SCG-10</strain>
    </source>
</reference>
<evidence type="ECO:0000313" key="4">
    <source>
        <dbReference type="Proteomes" id="UP000707451"/>
    </source>
</evidence>
<protein>
    <recommendedName>
        <fullName evidence="2">Rab-GAP TBC domain-containing protein</fullName>
    </recommendedName>
</protein>
<evidence type="ECO:0000256" key="1">
    <source>
        <dbReference type="SAM" id="MobiDB-lite"/>
    </source>
</evidence>
<feature type="compositionally biased region" description="Basic and acidic residues" evidence="1">
    <location>
        <begin position="461"/>
        <end position="473"/>
    </location>
</feature>
<keyword evidence="4" id="KW-1185">Reference proteome</keyword>
<dbReference type="PROSITE" id="PS50086">
    <property type="entry name" value="TBC_RABGAP"/>
    <property type="match status" value="1"/>
</dbReference>
<feature type="compositionally biased region" description="Low complexity" evidence="1">
    <location>
        <begin position="1198"/>
        <end position="1220"/>
    </location>
</feature>
<dbReference type="PANTHER" id="PTHR47219">
    <property type="entry name" value="RAB GTPASE-ACTIVATING PROTEIN 1-LIKE"/>
    <property type="match status" value="1"/>
</dbReference>